<proteinExistence type="predicted"/>
<reference evidence="1" key="1">
    <citation type="journal article" date="2020" name="Nature">
        <title>Giant virus diversity and host interactions through global metagenomics.</title>
        <authorList>
            <person name="Schulz F."/>
            <person name="Roux S."/>
            <person name="Paez-Espino D."/>
            <person name="Jungbluth S."/>
            <person name="Walsh D.A."/>
            <person name="Denef V.J."/>
            <person name="McMahon K.D."/>
            <person name="Konstantinidis K.T."/>
            <person name="Eloe-Fadrosh E.A."/>
            <person name="Kyrpides N.C."/>
            <person name="Woyke T."/>
        </authorList>
    </citation>
    <scope>NUCLEOTIDE SEQUENCE</scope>
    <source>
        <strain evidence="1">GVMAG-M-3300023179-27</strain>
    </source>
</reference>
<accession>A0A6C0EBM5</accession>
<dbReference type="EMBL" id="MN739783">
    <property type="protein sequence ID" value="QHT26268.1"/>
    <property type="molecule type" value="Genomic_DNA"/>
</dbReference>
<sequence length="218" mass="25173">MLKFLKLLFPLSNETEVENIKNQLKEELKAEIKKELKEEILYELKSEFNLVPKVIETIVPIELHHSENTEVVIDVKEELPTKNGLKPYVLSTGEVWVARPYTMADGTEWTPRPPMKYGDYYYDDGVSRVPVEIMDDKMNLRVKARAAQDAEALKALPPQEEAQKAFNEFMARQNQAATEIYNQTSNTDSEIISGTHEYKYRLVDSTIKLDDTDDKKKD</sequence>
<dbReference type="AlphaFoldDB" id="A0A6C0EBM5"/>
<name>A0A6C0EBM5_9ZZZZ</name>
<protein>
    <submittedName>
        <fullName evidence="1">Uncharacterized protein</fullName>
    </submittedName>
</protein>
<organism evidence="1">
    <name type="scientific">viral metagenome</name>
    <dbReference type="NCBI Taxonomy" id="1070528"/>
    <lineage>
        <taxon>unclassified sequences</taxon>
        <taxon>metagenomes</taxon>
        <taxon>organismal metagenomes</taxon>
    </lineage>
</organism>
<evidence type="ECO:0000313" key="1">
    <source>
        <dbReference type="EMBL" id="QHT26268.1"/>
    </source>
</evidence>